<dbReference type="InterPro" id="IPR025714">
    <property type="entry name" value="Methyltranfer_dom"/>
</dbReference>
<reference evidence="2 3" key="1">
    <citation type="submission" date="2024-09" db="EMBL/GenBank/DDBJ databases">
        <authorList>
            <person name="Sun Q."/>
            <person name="Mori K."/>
        </authorList>
    </citation>
    <scope>NUCLEOTIDE SEQUENCE [LARGE SCALE GENOMIC DNA]</scope>
    <source>
        <strain evidence="2 3">CECT 8726</strain>
    </source>
</reference>
<dbReference type="GO" id="GO:0032259">
    <property type="term" value="P:methylation"/>
    <property type="evidence" value="ECO:0007669"/>
    <property type="project" value="UniProtKB-KW"/>
</dbReference>
<dbReference type="EMBL" id="JBHMEA010000008">
    <property type="protein sequence ID" value="MFB9230865.1"/>
    <property type="molecule type" value="Genomic_DNA"/>
</dbReference>
<evidence type="ECO:0000313" key="3">
    <source>
        <dbReference type="Proteomes" id="UP001589683"/>
    </source>
</evidence>
<feature type="domain" description="Methyltransferase" evidence="1">
    <location>
        <begin position="61"/>
        <end position="162"/>
    </location>
</feature>
<dbReference type="RefSeq" id="WP_213891145.1">
    <property type="nucleotide sequence ID" value="NZ_JAGFNU010000019.1"/>
</dbReference>
<keyword evidence="3" id="KW-1185">Reference proteome</keyword>
<dbReference type="GO" id="GO:0061542">
    <property type="term" value="F:3-demethylubiquinol 3-O-methyltransferase activity"/>
    <property type="evidence" value="ECO:0007669"/>
    <property type="project" value="UniProtKB-EC"/>
</dbReference>
<evidence type="ECO:0000313" key="2">
    <source>
        <dbReference type="EMBL" id="MFB9230865.1"/>
    </source>
</evidence>
<dbReference type="InterPro" id="IPR029063">
    <property type="entry name" value="SAM-dependent_MTases_sf"/>
</dbReference>
<protein>
    <submittedName>
        <fullName evidence="2">Class I SAM-dependent methyltransferase</fullName>
        <ecNumber evidence="2">2.1.1.222</ecNumber>
        <ecNumber evidence="2">2.1.1.64</ecNumber>
    </submittedName>
</protein>
<dbReference type="Pfam" id="PF13847">
    <property type="entry name" value="Methyltransf_31"/>
    <property type="match status" value="1"/>
</dbReference>
<dbReference type="Gene3D" id="3.40.50.150">
    <property type="entry name" value="Vaccinia Virus protein VP39"/>
    <property type="match status" value="1"/>
</dbReference>
<proteinExistence type="predicted"/>
<keyword evidence="2" id="KW-0489">Methyltransferase</keyword>
<accession>A0ABV5JBN0</accession>
<name>A0ABV5JBN0_9RHOB</name>
<dbReference type="SUPFAM" id="SSF53335">
    <property type="entry name" value="S-adenosyl-L-methionine-dependent methyltransferases"/>
    <property type="match status" value="1"/>
</dbReference>
<comment type="caution">
    <text evidence="2">The sequence shown here is derived from an EMBL/GenBank/DDBJ whole genome shotgun (WGS) entry which is preliminary data.</text>
</comment>
<evidence type="ECO:0000259" key="1">
    <source>
        <dbReference type="Pfam" id="PF13847"/>
    </source>
</evidence>
<keyword evidence="2" id="KW-0808">Transferase</keyword>
<organism evidence="2 3">
    <name type="scientific">Pseudohalocynthiibacter aestuariivivens</name>
    <dbReference type="NCBI Taxonomy" id="1591409"/>
    <lineage>
        <taxon>Bacteria</taxon>
        <taxon>Pseudomonadati</taxon>
        <taxon>Pseudomonadota</taxon>
        <taxon>Alphaproteobacteria</taxon>
        <taxon>Rhodobacterales</taxon>
        <taxon>Paracoccaceae</taxon>
        <taxon>Pseudohalocynthiibacter</taxon>
    </lineage>
</organism>
<dbReference type="Proteomes" id="UP001589683">
    <property type="component" value="Unassembled WGS sequence"/>
</dbReference>
<dbReference type="GO" id="GO:0102208">
    <property type="term" value="F:2-polyprenyl-6-hydroxyphenol methylase activity"/>
    <property type="evidence" value="ECO:0007669"/>
    <property type="project" value="UniProtKB-EC"/>
</dbReference>
<dbReference type="CDD" id="cd02440">
    <property type="entry name" value="AdoMet_MTases"/>
    <property type="match status" value="1"/>
</dbReference>
<dbReference type="EC" id="2.1.1.64" evidence="2"/>
<gene>
    <name evidence="2" type="ORF">ACFFUT_03560</name>
</gene>
<sequence>MKKGNRHQDHDLDVAQKVRDFYERHPYPPPIKKLEDYRKIWSDPHRRRADLHLYWPNGKPEKNRTILVAGCGTSQAAKHAMRWPEANVIGVDVSTTSIRKTEALKRKYNLENLTLHQLPIERIEGLGLKADQIICTGVLHHLPDPDAGLSALQKVLKPNGAMQLMLYAPYGRTGIYLLQDYCRKLGLGTSRSDIKKLNEALSLLPKQHPLSPMLFQALDFKDNAALADALLNPQDRAYSVPEVFDFLSRANLKFGRWVKQAPYDPNCGLFAASPHCNLLGKLPVQEQYAATELFRGTMFVHSIIAYHDTNAPNPQTVDFHSDTWLKYVPLRLPETICLRERLPKGAAAVLINRAHTFVDLFLPISSEQHKIYQLIDGIRTTEEIHQLSGQPEKLRSFFELLWRQDQIIFDRS</sequence>
<dbReference type="EC" id="2.1.1.222" evidence="2"/>